<name>A0A7C4D6P1_STAMA</name>
<sequence length="148" mass="17023">MEVNGLGIGRGNSRVKKLVILFDTNMLLLIANSINVFEQIEERIDVKPDYIVLKPIIGELEKLVKSGKPSISRKARFALSIVKEYCRIIDVDLEYSSIDDLIIKYAEKNKVVVATCDKKLRRELRKRGLPNIYLREEKMMIETEGLEI</sequence>
<proteinExistence type="predicted"/>
<accession>A0A7C4D6P1</accession>
<feature type="domain" description="VapC9 PIN-like" evidence="1">
    <location>
        <begin position="20"/>
        <end position="136"/>
    </location>
</feature>
<dbReference type="Pfam" id="PF18477">
    <property type="entry name" value="PIN_9"/>
    <property type="match status" value="1"/>
</dbReference>
<reference evidence="2" key="1">
    <citation type="journal article" date="2020" name="mSystems">
        <title>Genome- and Community-Level Interaction Insights into Carbon Utilization and Element Cycling Functions of Hydrothermarchaeota in Hydrothermal Sediment.</title>
        <authorList>
            <person name="Zhou Z."/>
            <person name="Liu Y."/>
            <person name="Xu W."/>
            <person name="Pan J."/>
            <person name="Luo Z.H."/>
            <person name="Li M."/>
        </authorList>
    </citation>
    <scope>NUCLEOTIDE SEQUENCE [LARGE SCALE GENOMIC DNA]</scope>
    <source>
        <strain evidence="2">SpSt-642</strain>
    </source>
</reference>
<dbReference type="InterPro" id="IPR041120">
    <property type="entry name" value="PIN_9"/>
</dbReference>
<comment type="caution">
    <text evidence="2">The sequence shown here is derived from an EMBL/GenBank/DDBJ whole genome shotgun (WGS) entry which is preliminary data.</text>
</comment>
<evidence type="ECO:0000259" key="1">
    <source>
        <dbReference type="Pfam" id="PF18477"/>
    </source>
</evidence>
<dbReference type="EMBL" id="DTBJ01000013">
    <property type="protein sequence ID" value="HGM58194.1"/>
    <property type="molecule type" value="Genomic_DNA"/>
</dbReference>
<dbReference type="Gene3D" id="3.40.50.1010">
    <property type="entry name" value="5'-nuclease"/>
    <property type="match status" value="1"/>
</dbReference>
<organism evidence="2">
    <name type="scientific">Staphylothermus marinus</name>
    <dbReference type="NCBI Taxonomy" id="2280"/>
    <lineage>
        <taxon>Archaea</taxon>
        <taxon>Thermoproteota</taxon>
        <taxon>Thermoprotei</taxon>
        <taxon>Desulfurococcales</taxon>
        <taxon>Desulfurococcaceae</taxon>
        <taxon>Staphylothermus</taxon>
    </lineage>
</organism>
<evidence type="ECO:0000313" key="2">
    <source>
        <dbReference type="EMBL" id="HGM58194.1"/>
    </source>
</evidence>
<dbReference type="CDD" id="cd09879">
    <property type="entry name" value="PIN_VapC_AF0591-like"/>
    <property type="match status" value="1"/>
</dbReference>
<dbReference type="SUPFAM" id="SSF88723">
    <property type="entry name" value="PIN domain-like"/>
    <property type="match status" value="1"/>
</dbReference>
<protein>
    <submittedName>
        <fullName evidence="2">30S processome protein Utp24</fullName>
    </submittedName>
</protein>
<gene>
    <name evidence="2" type="ORF">ENU14_01195</name>
</gene>
<dbReference type="InterPro" id="IPR029060">
    <property type="entry name" value="PIN-like_dom_sf"/>
</dbReference>
<dbReference type="AlphaFoldDB" id="A0A7C4D6P1"/>